<dbReference type="Proteomes" id="UP000466442">
    <property type="component" value="Linkage Group LG16"/>
</dbReference>
<organism evidence="2 3">
    <name type="scientific">Apolygus lucorum</name>
    <name type="common">Small green plant bug</name>
    <name type="synonym">Lygocoris lucorum</name>
    <dbReference type="NCBI Taxonomy" id="248454"/>
    <lineage>
        <taxon>Eukaryota</taxon>
        <taxon>Metazoa</taxon>
        <taxon>Ecdysozoa</taxon>
        <taxon>Arthropoda</taxon>
        <taxon>Hexapoda</taxon>
        <taxon>Insecta</taxon>
        <taxon>Pterygota</taxon>
        <taxon>Neoptera</taxon>
        <taxon>Paraneoptera</taxon>
        <taxon>Hemiptera</taxon>
        <taxon>Heteroptera</taxon>
        <taxon>Panheteroptera</taxon>
        <taxon>Cimicomorpha</taxon>
        <taxon>Miridae</taxon>
        <taxon>Mirini</taxon>
        <taxon>Apolygus</taxon>
    </lineage>
</organism>
<feature type="compositionally biased region" description="Polar residues" evidence="1">
    <location>
        <begin position="870"/>
        <end position="886"/>
    </location>
</feature>
<evidence type="ECO:0000313" key="3">
    <source>
        <dbReference type="Proteomes" id="UP000466442"/>
    </source>
</evidence>
<feature type="compositionally biased region" description="Basic residues" evidence="1">
    <location>
        <begin position="887"/>
        <end position="900"/>
    </location>
</feature>
<proteinExistence type="predicted"/>
<feature type="compositionally biased region" description="Low complexity" evidence="1">
    <location>
        <begin position="573"/>
        <end position="585"/>
    </location>
</feature>
<name>A0A8S9WNC1_APOLU</name>
<keyword evidence="3" id="KW-1185">Reference proteome</keyword>
<feature type="compositionally biased region" description="Polar residues" evidence="1">
    <location>
        <begin position="833"/>
        <end position="852"/>
    </location>
</feature>
<feature type="compositionally biased region" description="Polar residues" evidence="1">
    <location>
        <begin position="61"/>
        <end position="70"/>
    </location>
</feature>
<comment type="caution">
    <text evidence="2">The sequence shown here is derived from an EMBL/GenBank/DDBJ whole genome shotgun (WGS) entry which is preliminary data.</text>
</comment>
<evidence type="ECO:0000256" key="1">
    <source>
        <dbReference type="SAM" id="MobiDB-lite"/>
    </source>
</evidence>
<feature type="compositionally biased region" description="Polar residues" evidence="1">
    <location>
        <begin position="526"/>
        <end position="558"/>
    </location>
</feature>
<feature type="region of interest" description="Disordered" evidence="1">
    <location>
        <begin position="405"/>
        <end position="446"/>
    </location>
</feature>
<feature type="compositionally biased region" description="Low complexity" evidence="1">
    <location>
        <begin position="943"/>
        <end position="954"/>
    </location>
</feature>
<dbReference type="AlphaFoldDB" id="A0A8S9WNC1"/>
<dbReference type="EMBL" id="WIXP02000016">
    <property type="protein sequence ID" value="KAF6198193.1"/>
    <property type="molecule type" value="Genomic_DNA"/>
</dbReference>
<feature type="compositionally biased region" description="Polar residues" evidence="1">
    <location>
        <begin position="903"/>
        <end position="914"/>
    </location>
</feature>
<feature type="compositionally biased region" description="Low complexity" evidence="1">
    <location>
        <begin position="412"/>
        <end position="435"/>
    </location>
</feature>
<protein>
    <submittedName>
        <fullName evidence="2">Uncharacterized protein</fullName>
    </submittedName>
</protein>
<gene>
    <name evidence="2" type="ORF">GE061_007940</name>
</gene>
<accession>A0A8S9WNC1</accession>
<feature type="compositionally biased region" description="Polar residues" evidence="1">
    <location>
        <begin position="309"/>
        <end position="327"/>
    </location>
</feature>
<feature type="region of interest" description="Disordered" evidence="1">
    <location>
        <begin position="489"/>
        <end position="636"/>
    </location>
</feature>
<reference evidence="2" key="1">
    <citation type="journal article" date="2021" name="Mol. Ecol. Resour.">
        <title>Apolygus lucorum genome provides insights into omnivorousness and mesophyll feeding.</title>
        <authorList>
            <person name="Liu Y."/>
            <person name="Liu H."/>
            <person name="Wang H."/>
            <person name="Huang T."/>
            <person name="Liu B."/>
            <person name="Yang B."/>
            <person name="Yin L."/>
            <person name="Li B."/>
            <person name="Zhang Y."/>
            <person name="Zhang S."/>
            <person name="Jiang F."/>
            <person name="Zhang X."/>
            <person name="Ren Y."/>
            <person name="Wang B."/>
            <person name="Wang S."/>
            <person name="Lu Y."/>
            <person name="Wu K."/>
            <person name="Fan W."/>
            <person name="Wang G."/>
        </authorList>
    </citation>
    <scope>NUCLEOTIDE SEQUENCE</scope>
    <source>
        <strain evidence="2">12Hb</strain>
    </source>
</reference>
<feature type="compositionally biased region" description="Polar residues" evidence="1">
    <location>
        <begin position="964"/>
        <end position="979"/>
    </location>
</feature>
<feature type="compositionally biased region" description="Basic residues" evidence="1">
    <location>
        <begin position="586"/>
        <end position="596"/>
    </location>
</feature>
<feature type="compositionally biased region" description="Low complexity" evidence="1">
    <location>
        <begin position="603"/>
        <end position="614"/>
    </location>
</feature>
<evidence type="ECO:0000313" key="2">
    <source>
        <dbReference type="EMBL" id="KAF6198193.1"/>
    </source>
</evidence>
<feature type="region of interest" description="Disordered" evidence="1">
    <location>
        <begin position="61"/>
        <end position="80"/>
    </location>
</feature>
<feature type="region of interest" description="Disordered" evidence="1">
    <location>
        <begin position="301"/>
        <end position="379"/>
    </location>
</feature>
<sequence>MGKKRDSKLVSCSLVEEAFKMGTAESKSEEMDSNRRYGLDSMEIESNEVCSGRVAELTGRKSVSNRTSENGEVCSRPDSQVKDDTDRVKLERVDDSSMQAMIIKYFTQQKCDSVHNVLEKRDGLRLKDFKETVKDVEEETSSNGFSQLCASNFIQLGPSLIGYPASSWIQNGAYVIPLEEFNGEQEGSEPKPVQIWVTQQSHPSTQMLKNDMFLKMCAVQEYLPKTAKKEGISDFVNNFQQTGRFDQNVKEYSASWESIIKALTLKPQFVNDVRNESNSKHKYQYMSIPEACDPKELQIGEQKHETVSSEESSNQICKSGVSKNGTAGNADEVDEASGNESTFDLASGFSELSIDGSASKSDHEETENDSPDPQPSVESMLKDSPFVQRMIDDLAKIAENKVFRVPDKGTDSESTSDSGETNSLSESSSGTITEGEMSDARSKSSKQLYRKILKEDLRRKEVVKKKSLPDSLMSILSVVHPRRPDVVSELSLRSDSCQKKKKLPKPINVVSSSDEVASSLMKALETTCSKTNEATNGSAPANNSSGKSKGSATNSESAGSPKPNGSAKEHDSPQSLSSSSKSSNKGTKKHKKRKASKKDAKDSSSGSVKNLSSSNVQKIAQDGKIQSNSTAGSNGGLSHDKVLDLVAALKLQPKKTSSVLGLHQQTATGSNMPFGTVPSTSKTSAPPMGAILEARPPAVPVKARPPAVPVKARSFPQEDKAPGAKVLPQYYSNNLEEFGRFLTKSMESMTMEQRTHAITIIYDVLVEGNNNSLCQYTRLSGIRNEPISGKEVFRMGPSHVSDSSLFGNFGFPSTTPSMSYGFPQRLPAATCPSYPSTEPSLGLGSDSQTPSLPVQKPLVKQKAASKKNDVTIQSIPNSGQGGLTASSKRKNKKANQQHKKSSPEGSQVNKTTRTMKFYPSGKPPPKQNPTPAGSGPKNIKISKTQAGAKQTQAQNHQGIPNPPGTSQKSPLTPQSQSGTAKPKVHLSYWALKKKNQKLKKSLQSNS</sequence>
<feature type="region of interest" description="Disordered" evidence="1">
    <location>
        <begin position="831"/>
        <end position="988"/>
    </location>
</feature>